<accession>A0A238WYQ7</accession>
<dbReference type="InterPro" id="IPR007235">
    <property type="entry name" value="Glyco_trans_28_C"/>
</dbReference>
<dbReference type="Proteomes" id="UP000198412">
    <property type="component" value="Unassembled WGS sequence"/>
</dbReference>
<keyword evidence="3" id="KW-1185">Reference proteome</keyword>
<dbReference type="PANTHER" id="PTHR21015">
    <property type="entry name" value="UDP-N-ACETYLGLUCOSAMINE--N-ACETYLMURAMYL-(PENTAPEPTIDE) PYROPHOSPHORYL-UNDECAPRENOL N-ACETYLGLUCOSAMINE TRANSFERASE 1"/>
    <property type="match status" value="1"/>
</dbReference>
<dbReference type="SUPFAM" id="SSF53756">
    <property type="entry name" value="UDP-Glycosyltransferase/glycogen phosphorylase"/>
    <property type="match status" value="1"/>
</dbReference>
<gene>
    <name evidence="2" type="ORF">SAMN04488111_1356</name>
</gene>
<sequence>MLVAPLNWGLGHATRCIPIINGLLKANYEPIIASDGNALLLLQKEFPLLKSIKLPSYNIKYSKTGRNLKFKLLLSVPSVISAVNKEHKIIAQIINKENIAGIISDNRFGVYNSKIPSVYVTHQLNVLSGNTTGITSRTHQKIIKNFNECWVPDFEDDQNFSGNLSHLEKHNFNLKYIGILSRLKSVKCKIENNLLVLLSGPEPQRTLLEEKVLEALKNYSGKVLFVRGTLNNNSKLEASNPPTGQSGNIKIINFLLTTDLEKAIIKSEIVIARSGYSTIMDLAVLGKKAFFIPTPGQFEQEYLAELMQNKLIAPFSNQKEFNLERLTSLINYKGFEKSESKIDLKLFQLFEGK</sequence>
<evidence type="ECO:0000313" key="3">
    <source>
        <dbReference type="Proteomes" id="UP000198412"/>
    </source>
</evidence>
<protein>
    <recommendedName>
        <fullName evidence="1">Glycosyl transferase family 28 C-terminal domain-containing protein</fullName>
    </recommendedName>
</protein>
<dbReference type="AlphaFoldDB" id="A0A238WYQ7"/>
<dbReference type="Gene3D" id="3.40.50.2000">
    <property type="entry name" value="Glycogen Phosphorylase B"/>
    <property type="match status" value="1"/>
</dbReference>
<feature type="domain" description="Glycosyl transferase family 28 C-terminal" evidence="1">
    <location>
        <begin position="208"/>
        <end position="330"/>
    </location>
</feature>
<dbReference type="PANTHER" id="PTHR21015:SF22">
    <property type="entry name" value="GLYCOSYLTRANSFERASE"/>
    <property type="match status" value="1"/>
</dbReference>
<reference evidence="3" key="1">
    <citation type="submission" date="2017-06" db="EMBL/GenBank/DDBJ databases">
        <authorList>
            <person name="Varghese N."/>
            <person name="Submissions S."/>
        </authorList>
    </citation>
    <scope>NUCLEOTIDE SEQUENCE [LARGE SCALE GENOMIC DNA]</scope>
    <source>
        <strain evidence="3">DSM 27993</strain>
    </source>
</reference>
<name>A0A238WYQ7_9FLAO</name>
<evidence type="ECO:0000313" key="2">
    <source>
        <dbReference type="EMBL" id="SNR51592.1"/>
    </source>
</evidence>
<proteinExistence type="predicted"/>
<dbReference type="Pfam" id="PF04101">
    <property type="entry name" value="Glyco_tran_28_C"/>
    <property type="match status" value="1"/>
</dbReference>
<dbReference type="GO" id="GO:0016758">
    <property type="term" value="F:hexosyltransferase activity"/>
    <property type="evidence" value="ECO:0007669"/>
    <property type="project" value="InterPro"/>
</dbReference>
<dbReference type="EMBL" id="FZNX01000002">
    <property type="protein sequence ID" value="SNR51592.1"/>
    <property type="molecule type" value="Genomic_DNA"/>
</dbReference>
<dbReference type="OrthoDB" id="9803241at2"/>
<evidence type="ECO:0000259" key="1">
    <source>
        <dbReference type="Pfam" id="PF04101"/>
    </source>
</evidence>
<organism evidence="2 3">
    <name type="scientific">Lutibacter flavus</name>
    <dbReference type="NCBI Taxonomy" id="691689"/>
    <lineage>
        <taxon>Bacteria</taxon>
        <taxon>Pseudomonadati</taxon>
        <taxon>Bacteroidota</taxon>
        <taxon>Flavobacteriia</taxon>
        <taxon>Flavobacteriales</taxon>
        <taxon>Flavobacteriaceae</taxon>
        <taxon>Lutibacter</taxon>
    </lineage>
</organism>